<organism evidence="1 2">
    <name type="scientific">Dyadobacter luteus</name>
    <dbReference type="NCBI Taxonomy" id="2259619"/>
    <lineage>
        <taxon>Bacteria</taxon>
        <taxon>Pseudomonadati</taxon>
        <taxon>Bacteroidota</taxon>
        <taxon>Cytophagia</taxon>
        <taxon>Cytophagales</taxon>
        <taxon>Spirosomataceae</taxon>
        <taxon>Dyadobacter</taxon>
    </lineage>
</organism>
<reference evidence="1 2" key="1">
    <citation type="submission" date="2018-07" db="EMBL/GenBank/DDBJ databases">
        <title>Dyadobacter roseus sp. nov., isolated from rose rhizosphere soil.</title>
        <authorList>
            <person name="Chen L."/>
        </authorList>
    </citation>
    <scope>NUCLEOTIDE SEQUENCE [LARGE SCALE GENOMIC DNA]</scope>
    <source>
        <strain evidence="1 2">RS19</strain>
    </source>
</reference>
<comment type="caution">
    <text evidence="1">The sequence shown here is derived from an EMBL/GenBank/DDBJ whole genome shotgun (WGS) entry which is preliminary data.</text>
</comment>
<name>A0A3D8YGH2_9BACT</name>
<dbReference type="AlphaFoldDB" id="A0A3D8YGH2"/>
<evidence type="ECO:0000313" key="1">
    <source>
        <dbReference type="EMBL" id="REA63798.1"/>
    </source>
</evidence>
<keyword evidence="2" id="KW-1185">Reference proteome</keyword>
<dbReference type="Proteomes" id="UP000256373">
    <property type="component" value="Unassembled WGS sequence"/>
</dbReference>
<protein>
    <submittedName>
        <fullName evidence="1">Uncharacterized protein</fullName>
    </submittedName>
</protein>
<sequence>MFGIGNSYCQVSDTLTKRGIIQLGYLSDNIHGESKGAFLQGVEGQVKWFFKAQQIVKGKRLKDVGYFNVGYACFPSANYTLGQFNAGLGCALPILWNAARMDLAIGAAAYHGSVGETKWSGSKIDLGAHAGLSVPIGRRFGLYGKVWIPGAFTMLSDQAYIPPFFISAGIEF</sequence>
<evidence type="ECO:0000313" key="2">
    <source>
        <dbReference type="Proteomes" id="UP000256373"/>
    </source>
</evidence>
<dbReference type="EMBL" id="QNUL01000002">
    <property type="protein sequence ID" value="REA63798.1"/>
    <property type="molecule type" value="Genomic_DNA"/>
</dbReference>
<proteinExistence type="predicted"/>
<accession>A0A3D8YGH2</accession>
<gene>
    <name evidence="1" type="ORF">DSL64_05075</name>
</gene>